<dbReference type="InterPro" id="IPR042791">
    <property type="entry name" value="CDK5RAP2"/>
</dbReference>
<feature type="domain" description="CDK5 regulatory subunit-associated protein 2/Myomegalin coiled coil" evidence="12">
    <location>
        <begin position="501"/>
        <end position="610"/>
    </location>
</feature>
<keyword evidence="9" id="KW-0175">Coiled coil</keyword>
<dbReference type="PANTHER" id="PTHR46930">
    <property type="entry name" value="CDK5 REGULATORY SUBUNIT-ASSOCIATED PROTEIN 2"/>
    <property type="match status" value="1"/>
</dbReference>
<dbReference type="GO" id="GO:0005794">
    <property type="term" value="C:Golgi apparatus"/>
    <property type="evidence" value="ECO:0007669"/>
    <property type="project" value="UniProtKB-SubCell"/>
</dbReference>
<feature type="coiled-coil region" evidence="9">
    <location>
        <begin position="220"/>
        <end position="351"/>
    </location>
</feature>
<dbReference type="GO" id="GO:0097431">
    <property type="term" value="C:mitotic spindle pole"/>
    <property type="evidence" value="ECO:0007669"/>
    <property type="project" value="TreeGrafter"/>
</dbReference>
<protein>
    <recommendedName>
        <fullName evidence="3">CDK5 regulatory subunit-associated protein 2</fullName>
    </recommendedName>
</protein>
<dbReference type="GO" id="GO:0090266">
    <property type="term" value="P:regulation of mitotic cell cycle spindle assembly checkpoint"/>
    <property type="evidence" value="ECO:0007669"/>
    <property type="project" value="TreeGrafter"/>
</dbReference>
<dbReference type="GO" id="GO:0005516">
    <property type="term" value="F:calmodulin binding"/>
    <property type="evidence" value="ECO:0007669"/>
    <property type="project" value="UniProtKB-KW"/>
</dbReference>
<feature type="coiled-coil region" evidence="9">
    <location>
        <begin position="1485"/>
        <end position="1540"/>
    </location>
</feature>
<evidence type="ECO:0000256" key="5">
    <source>
        <dbReference type="ARBA" id="ARBA00022553"/>
    </source>
</evidence>
<keyword evidence="5" id="KW-0597">Phosphoprotein</keyword>
<sequence length="1890" mass="216537">MDSLPGEDPTLPLEFSGSVNMAKLLDVSGDEVRIRLGGDGALPDVAEDTVSPTRARTMKDFENQIIELRKENFNLKLRIYYLEERMQQKFDGPDEDIYRINIELKVELESLKRELQERERLLIKASKAVESLAQGDAEIKRLKEEAHKEVQQVEESLKCKISHLEEDLKVAKEEVEKAFAMTEQERVLRLAAEQQLSLITNRQSKDLDVMTVLEEKDRCIEKLSLSLKNKEALIQCLEAAESGNRSLEESLSEEKIQDHPGALVLEKEKELEALRTEFYNAKHDLEKKIASLQKELHEREMELSVEKINALKRDKTIQGLVLAVKVKEKENEKLCSEIEDLNTSLAEATQKIQMRKFKGVEDPQTLLMEKESLVADLRSENLTKDLENHNLQRKVKKSEQELHDLNLEKETLVKELEEAQLQKSRSDKAINDLRNQLEKFHDEMADKEKALELHYSILLSEGNQKLQSQELVITHLTASIAQKDELLQKLDGVIKEKAMEFQTLLKDKEDLQKQNEDLEKEKCAAQSQQPMIQMIPDLEKTKESEFAGIMEGLQKERDIFSALIKSLQDTDSINNLQEELHNISVLRKQLEDDILANWNLRRGLESQIKANRREEETLSSWGEQTSYMSICLRDQGGLELQLDQLSHEELKRKVAELLSVVKELHLANQNLKKNQLEISTLDIVAKESQDTLDQSEFLERTEESRTLTEAFNDQTNSQSGQSTETPNEQATPSDYSDIQCLNLNKPEFEPELADGKCFGRSTTGKKGEARESGLLMSLLNENGVALLGSREEQIQIANNLLDHLNTSEQDSSSGHLENKDEKDLKQLIIQLRTELEQQRQANKFLKLQVESKSTLTEEEGLDPKTMLQINVDIGSSKAKVKTVATQTGTVEGNIVGLKHEGQIASSEYKAASSRLNEEPWRERASVKSEQQEILRHTRKMNKSDPCQPFKKSCLPVLLKLSKSLESISLKDPIWKPDMQLQHRIFALDEDLKERIMQPRHDELQPSEVVSERSAQEGILLGAESLIRVNGSEVDVTLISGESKGKTAKDLSSSQETETTTPESKIAMKELNQEFAFSEKEDVDATTTYSNSRSLRSLSLRITSIDAFDYEATDDIEELRQIIKILKSELAKYRMLMIHLEPARQLPSGDILSTTQNDGELPTHHHFLPIIDASRPELQTFSDEHLQEEPQICIKDLTSHDLEQQNEKKIQKLKELLSENEMELEKEQIANIHLLDEVCRLQNKLKGVSLARHDSPIHSPVHEQSYQRQKIQEIHSICATYRQHLSNLIRAFEELLQASEVDYCVAEGFREQLNQSAQLFERLEQQCLYGESIDDEMTQLCGLARSLSDLEMPEKPSSLESPQPEKEETEGERENLAIMPVKFPPELLMEHLQEIRMLRHQLEESIRTNDRLRKQLEQQVSDSAQEQGSANVCIRGSEQHNSLTSEIHFLRKQNQALNMMLAKGSQEKQKENEKLRESLSKKHLAAERLHKDYEHLKKEKEKLQKQLGKQEEENGHLTHDIYSVRNELNRLQIELNAKQHQLSENDKLLHSLQLELKVYEKLDEAIRSQKDLGRDGSDECWKDQNHPLDLHELLTEIQNFRMQLERSIKANKTLHEKWEEQLSRGKREGDSLGSTVNIGCLLKQELQHYTGINDLKFSAMDSNVIELQRKYGTCITPRNADTELAVDNSDSSSRCNSPANHSSDPCLVPSHCVWADKNGRHILGLIEDYNSLRKQILEGRKRLSELELPLKEAGLQELGVTVPQLAFLSRLSTTICAIQHNLEEAARLLKLLWRVSLPMKVVHNVGYAFQDEHMKAEIKKLHRKLAEQEKRLHCTVKCLHATNQLKENMERVIIDQLALTHDVLRKARGNLEVQPAENKTSASSLSRKRVL</sequence>
<dbReference type="InterPro" id="IPR012943">
    <property type="entry name" value="Cnn_1N"/>
</dbReference>
<feature type="coiled-coil region" evidence="9">
    <location>
        <begin position="1394"/>
        <end position="1421"/>
    </location>
</feature>
<evidence type="ECO:0000256" key="1">
    <source>
        <dbReference type="ARBA" id="ARBA00004245"/>
    </source>
</evidence>
<dbReference type="GO" id="GO:0046600">
    <property type="term" value="P:negative regulation of centriole replication"/>
    <property type="evidence" value="ECO:0007669"/>
    <property type="project" value="TreeGrafter"/>
</dbReference>
<dbReference type="GO" id="GO:0007059">
    <property type="term" value="P:chromosome segregation"/>
    <property type="evidence" value="ECO:0007669"/>
    <property type="project" value="TreeGrafter"/>
</dbReference>
<proteinExistence type="predicted"/>
<name>A0AA35LF02_9SAUR</name>
<reference evidence="13" key="1">
    <citation type="submission" date="2022-12" db="EMBL/GenBank/DDBJ databases">
        <authorList>
            <person name="Alioto T."/>
            <person name="Alioto T."/>
            <person name="Gomez Garrido J."/>
        </authorList>
    </citation>
    <scope>NUCLEOTIDE SEQUENCE</scope>
</reference>
<keyword evidence="8" id="KW-0206">Cytoskeleton</keyword>
<dbReference type="GO" id="GO:0000132">
    <property type="term" value="P:establishment of mitotic spindle orientation"/>
    <property type="evidence" value="ECO:0007669"/>
    <property type="project" value="TreeGrafter"/>
</dbReference>
<dbReference type="PANTHER" id="PTHR46930:SF1">
    <property type="entry name" value="CDK5 REGULATORY SUBUNIT-ASSOCIATED PROTEIN 2"/>
    <property type="match status" value="1"/>
</dbReference>
<dbReference type="Pfam" id="PF23246">
    <property type="entry name" value="CC_CDK5RAP2"/>
    <property type="match status" value="1"/>
</dbReference>
<feature type="coiled-coil region" evidence="9">
    <location>
        <begin position="1198"/>
        <end position="1229"/>
    </location>
</feature>
<evidence type="ECO:0000256" key="10">
    <source>
        <dbReference type="SAM" id="MobiDB-lite"/>
    </source>
</evidence>
<evidence type="ECO:0000256" key="7">
    <source>
        <dbReference type="ARBA" id="ARBA00023034"/>
    </source>
</evidence>
<dbReference type="GO" id="GO:0035371">
    <property type="term" value="C:microtubule plus-end"/>
    <property type="evidence" value="ECO:0007669"/>
    <property type="project" value="TreeGrafter"/>
</dbReference>
<keyword evidence="4" id="KW-0963">Cytoplasm</keyword>
<feature type="coiled-coil region" evidence="9">
    <location>
        <begin position="388"/>
        <end position="450"/>
    </location>
</feature>
<evidence type="ECO:0000313" key="13">
    <source>
        <dbReference type="EMBL" id="CAI5794399.1"/>
    </source>
</evidence>
<dbReference type="GO" id="GO:0008017">
    <property type="term" value="F:microtubule binding"/>
    <property type="evidence" value="ECO:0007669"/>
    <property type="project" value="TreeGrafter"/>
</dbReference>
<evidence type="ECO:0000259" key="11">
    <source>
        <dbReference type="Pfam" id="PF07989"/>
    </source>
</evidence>
<dbReference type="GO" id="GO:0007099">
    <property type="term" value="P:centriole replication"/>
    <property type="evidence" value="ECO:0007669"/>
    <property type="project" value="TreeGrafter"/>
</dbReference>
<feature type="coiled-coil region" evidence="9">
    <location>
        <begin position="821"/>
        <end position="848"/>
    </location>
</feature>
<dbReference type="GO" id="GO:0001578">
    <property type="term" value="P:microtubule bundle formation"/>
    <property type="evidence" value="ECO:0007669"/>
    <property type="project" value="TreeGrafter"/>
</dbReference>
<evidence type="ECO:0000256" key="9">
    <source>
        <dbReference type="SAM" id="Coils"/>
    </source>
</evidence>
<organism evidence="13 14">
    <name type="scientific">Podarcis lilfordi</name>
    <name type="common">Lilford's wall lizard</name>
    <dbReference type="NCBI Taxonomy" id="74358"/>
    <lineage>
        <taxon>Eukaryota</taxon>
        <taxon>Metazoa</taxon>
        <taxon>Chordata</taxon>
        <taxon>Craniata</taxon>
        <taxon>Vertebrata</taxon>
        <taxon>Euteleostomi</taxon>
        <taxon>Lepidosauria</taxon>
        <taxon>Squamata</taxon>
        <taxon>Bifurcata</taxon>
        <taxon>Unidentata</taxon>
        <taxon>Episquamata</taxon>
        <taxon>Laterata</taxon>
        <taxon>Lacertibaenia</taxon>
        <taxon>Lacertidae</taxon>
        <taxon>Podarcis</taxon>
    </lineage>
</organism>
<feature type="region of interest" description="Disordered" evidence="10">
    <location>
        <begin position="1350"/>
        <end position="1372"/>
    </location>
</feature>
<evidence type="ECO:0000256" key="3">
    <source>
        <dbReference type="ARBA" id="ARBA00020479"/>
    </source>
</evidence>
<feature type="domain" description="Centrosomin N-terminal motif 1" evidence="11">
    <location>
        <begin position="57"/>
        <end position="130"/>
    </location>
</feature>
<feature type="region of interest" description="Disordered" evidence="10">
    <location>
        <begin position="709"/>
        <end position="735"/>
    </location>
</feature>
<evidence type="ECO:0000313" key="14">
    <source>
        <dbReference type="Proteomes" id="UP001178461"/>
    </source>
</evidence>
<evidence type="ECO:0000256" key="4">
    <source>
        <dbReference type="ARBA" id="ARBA00022490"/>
    </source>
</evidence>
<feature type="coiled-coil region" evidence="9">
    <location>
        <begin position="647"/>
        <end position="674"/>
    </location>
</feature>
<feature type="coiled-coil region" evidence="9">
    <location>
        <begin position="58"/>
        <end position="181"/>
    </location>
</feature>
<keyword evidence="14" id="KW-1185">Reference proteome</keyword>
<feature type="coiled-coil region" evidence="9">
    <location>
        <begin position="494"/>
        <end position="593"/>
    </location>
</feature>
<evidence type="ECO:0000259" key="12">
    <source>
        <dbReference type="Pfam" id="PF23246"/>
    </source>
</evidence>
<accession>A0AA35LF02</accession>
<evidence type="ECO:0000256" key="8">
    <source>
        <dbReference type="ARBA" id="ARBA00023212"/>
    </source>
</evidence>
<dbReference type="GO" id="GO:0043015">
    <property type="term" value="F:gamma-tubulin binding"/>
    <property type="evidence" value="ECO:0007669"/>
    <property type="project" value="TreeGrafter"/>
</dbReference>
<keyword evidence="6" id="KW-0112">Calmodulin-binding</keyword>
<evidence type="ECO:0000256" key="2">
    <source>
        <dbReference type="ARBA" id="ARBA00004555"/>
    </source>
</evidence>
<feature type="compositionally biased region" description="Polar residues" evidence="10">
    <location>
        <begin position="711"/>
        <end position="735"/>
    </location>
</feature>
<dbReference type="GO" id="GO:0000242">
    <property type="term" value="C:pericentriolar material"/>
    <property type="evidence" value="ECO:0007669"/>
    <property type="project" value="TreeGrafter"/>
</dbReference>
<gene>
    <name evidence="13" type="ORF">PODLI_1B036905</name>
</gene>
<keyword evidence="7" id="KW-0333">Golgi apparatus</keyword>
<dbReference type="Proteomes" id="UP001178461">
    <property type="component" value="Chromosome Z"/>
</dbReference>
<dbReference type="Pfam" id="PF07989">
    <property type="entry name" value="Cnn_1N"/>
    <property type="match status" value="1"/>
</dbReference>
<dbReference type="EMBL" id="OX395140">
    <property type="protein sequence ID" value="CAI5794399.1"/>
    <property type="molecule type" value="Genomic_DNA"/>
</dbReference>
<evidence type="ECO:0000256" key="6">
    <source>
        <dbReference type="ARBA" id="ARBA00022860"/>
    </source>
</evidence>
<comment type="subcellular location">
    <subcellularLocation>
        <location evidence="1">Cytoplasm</location>
        <location evidence="1">Cytoskeleton</location>
    </subcellularLocation>
    <subcellularLocation>
        <location evidence="2">Golgi apparatus</location>
    </subcellularLocation>
</comment>
<dbReference type="InterPro" id="IPR056273">
    <property type="entry name" value="CDK5RAP2_MYOME_CC"/>
</dbReference>